<dbReference type="HAMAP" id="MF_00222">
    <property type="entry name" value="Shikimate_DH_AroE"/>
    <property type="match status" value="1"/>
</dbReference>
<feature type="binding site" evidence="8">
    <location>
        <position position="257"/>
    </location>
    <ligand>
        <name>shikimate</name>
        <dbReference type="ChEBI" id="CHEBI:36208"/>
    </ligand>
</feature>
<evidence type="ECO:0000313" key="13">
    <source>
        <dbReference type="Proteomes" id="UP000654257"/>
    </source>
</evidence>
<dbReference type="InterPro" id="IPR046346">
    <property type="entry name" value="Aminoacid_DH-like_N_sf"/>
</dbReference>
<evidence type="ECO:0000259" key="9">
    <source>
        <dbReference type="Pfam" id="PF03435"/>
    </source>
</evidence>
<dbReference type="GO" id="GO:0005829">
    <property type="term" value="C:cytosol"/>
    <property type="evidence" value="ECO:0007669"/>
    <property type="project" value="TreeGrafter"/>
</dbReference>
<dbReference type="Pfam" id="PF03435">
    <property type="entry name" value="Sacchrp_dh_NADP"/>
    <property type="match status" value="1"/>
</dbReference>
<evidence type="ECO:0000256" key="4">
    <source>
        <dbReference type="ARBA" id="ARBA00023141"/>
    </source>
</evidence>
<dbReference type="GO" id="GO:0030266">
    <property type="term" value="F:quinate 3-dehydrogenase (NAD+) activity"/>
    <property type="evidence" value="ECO:0007669"/>
    <property type="project" value="UniProtKB-EC"/>
</dbReference>
<organism evidence="12 13">
    <name type="scientific">Rhodococcoides trifolii</name>
    <dbReference type="NCBI Taxonomy" id="908250"/>
    <lineage>
        <taxon>Bacteria</taxon>
        <taxon>Bacillati</taxon>
        <taxon>Actinomycetota</taxon>
        <taxon>Actinomycetes</taxon>
        <taxon>Mycobacteriales</taxon>
        <taxon>Nocardiaceae</taxon>
        <taxon>Rhodococcoides</taxon>
    </lineage>
</organism>
<keyword evidence="2 8" id="KW-0028">Amino-acid biosynthesis</keyword>
<comment type="catalytic activity">
    <reaction evidence="6">
        <text>shikimate + NAD(+) = 3-dehydroshikimate + NADH + H(+)</text>
        <dbReference type="Rhea" id="RHEA:17741"/>
        <dbReference type="ChEBI" id="CHEBI:15378"/>
        <dbReference type="ChEBI" id="CHEBI:16630"/>
        <dbReference type="ChEBI" id="CHEBI:36208"/>
        <dbReference type="ChEBI" id="CHEBI:57540"/>
        <dbReference type="ChEBI" id="CHEBI:57945"/>
    </reaction>
</comment>
<evidence type="ECO:0000259" key="10">
    <source>
        <dbReference type="Pfam" id="PF08501"/>
    </source>
</evidence>
<dbReference type="EMBL" id="BMCU01000002">
    <property type="protein sequence ID" value="GGG02252.1"/>
    <property type="molecule type" value="Genomic_DNA"/>
</dbReference>
<feature type="binding site" evidence="8">
    <location>
        <position position="94"/>
    </location>
    <ligand>
        <name>shikimate</name>
        <dbReference type="ChEBI" id="CHEBI:36208"/>
    </ligand>
</feature>
<comment type="subunit">
    <text evidence="8">Homodimer.</text>
</comment>
<proteinExistence type="inferred from homology"/>
<feature type="binding site" evidence="8">
    <location>
        <position position="69"/>
    </location>
    <ligand>
        <name>shikimate</name>
        <dbReference type="ChEBI" id="CHEBI:36208"/>
    </ligand>
</feature>
<keyword evidence="3 8" id="KW-0560">Oxidoreductase</keyword>
<dbReference type="FunFam" id="3.40.50.720:FF:000086">
    <property type="entry name" value="Quinate/shikimate dehydrogenase"/>
    <property type="match status" value="1"/>
</dbReference>
<reference evidence="12" key="2">
    <citation type="submission" date="2020-09" db="EMBL/GenBank/DDBJ databases">
        <authorList>
            <person name="Sun Q."/>
            <person name="Sedlacek I."/>
        </authorList>
    </citation>
    <scope>NUCLEOTIDE SEQUENCE</scope>
    <source>
        <strain evidence="12">CCM 7905</strain>
    </source>
</reference>
<dbReference type="PANTHER" id="PTHR21089">
    <property type="entry name" value="SHIKIMATE DEHYDROGENASE"/>
    <property type="match status" value="1"/>
</dbReference>
<comment type="caution">
    <text evidence="12">The sequence shown here is derived from an EMBL/GenBank/DDBJ whole genome shotgun (WGS) entry which is preliminary data.</text>
</comment>
<evidence type="ECO:0000256" key="2">
    <source>
        <dbReference type="ARBA" id="ARBA00022605"/>
    </source>
</evidence>
<dbReference type="InterPro" id="IPR041121">
    <property type="entry name" value="SDH_C"/>
</dbReference>
<dbReference type="EC" id="1.1.1.25" evidence="8"/>
<feature type="binding site" evidence="8">
    <location>
        <position position="250"/>
    </location>
    <ligand>
        <name>NADP(+)</name>
        <dbReference type="ChEBI" id="CHEBI:58349"/>
    </ligand>
</feature>
<dbReference type="Proteomes" id="UP000654257">
    <property type="component" value="Unassembled WGS sequence"/>
</dbReference>
<dbReference type="PANTHER" id="PTHR21089:SF1">
    <property type="entry name" value="BIFUNCTIONAL 3-DEHYDROQUINATE DEHYDRATASE_SHIKIMATE DEHYDROGENASE, CHLOROPLASTIC"/>
    <property type="match status" value="1"/>
</dbReference>
<evidence type="ECO:0000256" key="5">
    <source>
        <dbReference type="ARBA" id="ARBA00051639"/>
    </source>
</evidence>
<feature type="active site" description="Proton acceptor" evidence="8">
    <location>
        <position position="73"/>
    </location>
</feature>
<keyword evidence="4 8" id="KW-0057">Aromatic amino acid biosynthesis</keyword>
<feature type="binding site" evidence="8">
    <location>
        <position position="229"/>
    </location>
    <ligand>
        <name>shikimate</name>
        <dbReference type="ChEBI" id="CHEBI:36208"/>
    </ligand>
</feature>
<dbReference type="GO" id="GO:0009073">
    <property type="term" value="P:aromatic amino acid family biosynthetic process"/>
    <property type="evidence" value="ECO:0007669"/>
    <property type="project" value="UniProtKB-KW"/>
</dbReference>
<dbReference type="Gene3D" id="3.40.50.10860">
    <property type="entry name" value="Leucine Dehydrogenase, chain A, domain 1"/>
    <property type="match status" value="1"/>
</dbReference>
<evidence type="ECO:0000256" key="8">
    <source>
        <dbReference type="HAMAP-Rule" id="MF_00222"/>
    </source>
</evidence>
<keyword evidence="8" id="KW-0521">NADP</keyword>
<dbReference type="NCBIfam" id="NF001319">
    <property type="entry name" value="PRK00258.3-3"/>
    <property type="match status" value="1"/>
</dbReference>
<dbReference type="AlphaFoldDB" id="A0A917FSU8"/>
<comment type="similarity">
    <text evidence="8">Belongs to the shikimate dehydrogenase family.</text>
</comment>
<comment type="pathway">
    <text evidence="1 8">Metabolic intermediate biosynthesis; chorismate biosynthesis; chorismate from D-erythrose 4-phosphate and phosphoenolpyruvate: step 4/7.</text>
</comment>
<name>A0A917FSU8_9NOCA</name>
<gene>
    <name evidence="8 12" type="primary">aroE</name>
    <name evidence="12" type="ORF">GCM10007304_15290</name>
</gene>
<dbReference type="GO" id="GO:0008652">
    <property type="term" value="P:amino acid biosynthetic process"/>
    <property type="evidence" value="ECO:0007669"/>
    <property type="project" value="UniProtKB-KW"/>
</dbReference>
<comment type="catalytic activity">
    <reaction evidence="5">
        <text>L-quinate + NAD(+) = 3-dehydroquinate + NADH + H(+)</text>
        <dbReference type="Rhea" id="RHEA:22364"/>
        <dbReference type="ChEBI" id="CHEBI:15378"/>
        <dbReference type="ChEBI" id="CHEBI:29751"/>
        <dbReference type="ChEBI" id="CHEBI:32364"/>
        <dbReference type="ChEBI" id="CHEBI:57540"/>
        <dbReference type="ChEBI" id="CHEBI:57945"/>
        <dbReference type="EC" id="1.1.1.24"/>
    </reaction>
</comment>
<dbReference type="SUPFAM" id="SSF51735">
    <property type="entry name" value="NAD(P)-binding Rossmann-fold domains"/>
    <property type="match status" value="1"/>
</dbReference>
<accession>A0A917FSU8</accession>
<evidence type="ECO:0000256" key="7">
    <source>
        <dbReference type="ARBA" id="ARBA00060613"/>
    </source>
</evidence>
<feature type="binding site" evidence="8">
    <location>
        <position position="227"/>
    </location>
    <ligand>
        <name>NADP(+)</name>
        <dbReference type="ChEBI" id="CHEBI:58349"/>
    </ligand>
</feature>
<evidence type="ECO:0000313" key="12">
    <source>
        <dbReference type="EMBL" id="GGG02252.1"/>
    </source>
</evidence>
<dbReference type="InterPro" id="IPR022893">
    <property type="entry name" value="Shikimate_DH_fam"/>
</dbReference>
<feature type="binding site" evidence="8">
    <location>
        <begin position="133"/>
        <end position="137"/>
    </location>
    <ligand>
        <name>NADP(+)</name>
        <dbReference type="ChEBI" id="CHEBI:58349"/>
    </ligand>
</feature>
<dbReference type="Pfam" id="PF08501">
    <property type="entry name" value="Shikimate_dh_N"/>
    <property type="match status" value="1"/>
</dbReference>
<comment type="function">
    <text evidence="8">Involved in the biosynthesis of the chorismate, which leads to the biosynthesis of aromatic amino acids. Catalyzes the reversible NADPH linked reduction of 3-dehydroshikimate (DHSA) to yield shikimate (SA).</text>
</comment>
<comment type="catalytic activity">
    <reaction evidence="8">
        <text>shikimate + NADP(+) = 3-dehydroshikimate + NADPH + H(+)</text>
        <dbReference type="Rhea" id="RHEA:17737"/>
        <dbReference type="ChEBI" id="CHEBI:15378"/>
        <dbReference type="ChEBI" id="CHEBI:16630"/>
        <dbReference type="ChEBI" id="CHEBI:36208"/>
        <dbReference type="ChEBI" id="CHEBI:57783"/>
        <dbReference type="ChEBI" id="CHEBI:58349"/>
        <dbReference type="EC" id="1.1.1.25"/>
    </reaction>
</comment>
<dbReference type="CDD" id="cd01065">
    <property type="entry name" value="NAD_bind_Shikimate_DH"/>
    <property type="match status" value="1"/>
</dbReference>
<dbReference type="InterPro" id="IPR005097">
    <property type="entry name" value="Sacchrp_dh_NADP-bd"/>
</dbReference>
<evidence type="ECO:0000259" key="11">
    <source>
        <dbReference type="Pfam" id="PF18317"/>
    </source>
</evidence>
<dbReference type="GO" id="GO:0004764">
    <property type="term" value="F:shikimate 3-dehydrogenase (NADP+) activity"/>
    <property type="evidence" value="ECO:0007669"/>
    <property type="project" value="UniProtKB-UniRule"/>
</dbReference>
<evidence type="ECO:0000256" key="1">
    <source>
        <dbReference type="ARBA" id="ARBA00004871"/>
    </source>
</evidence>
<feature type="binding site" evidence="8">
    <location>
        <position position="109"/>
    </location>
    <ligand>
        <name>shikimate</name>
        <dbReference type="ChEBI" id="CHEBI:36208"/>
    </ligand>
</feature>
<feature type="domain" description="SDH C-terminal" evidence="11">
    <location>
        <begin position="250"/>
        <end position="279"/>
    </location>
</feature>
<dbReference type="NCBIfam" id="NF009201">
    <property type="entry name" value="PRK12549.1"/>
    <property type="match status" value="1"/>
</dbReference>
<dbReference type="Pfam" id="PF18317">
    <property type="entry name" value="SDH_C"/>
    <property type="match status" value="1"/>
</dbReference>
<keyword evidence="13" id="KW-1185">Reference proteome</keyword>
<comment type="caution">
    <text evidence="8">Lacks conserved residue(s) required for the propagation of feature annotation.</text>
</comment>
<reference evidence="12" key="1">
    <citation type="journal article" date="2014" name="Int. J. Syst. Evol. Microbiol.">
        <title>Complete genome sequence of Corynebacterium casei LMG S-19264T (=DSM 44701T), isolated from a smear-ripened cheese.</title>
        <authorList>
            <consortium name="US DOE Joint Genome Institute (JGI-PGF)"/>
            <person name="Walter F."/>
            <person name="Albersmeier A."/>
            <person name="Kalinowski J."/>
            <person name="Ruckert C."/>
        </authorList>
    </citation>
    <scope>NUCLEOTIDE SEQUENCE</scope>
    <source>
        <strain evidence="12">CCM 7905</strain>
    </source>
</reference>
<sequence length="292" mass="30574">MTESIVCGLIGTGISFSLTPPMHEREAQHHGLAYAYKIIDLDVLELSVDDLPRLVATARDLGFRGLNITHPCKQRVIELLDDLSSDAARLGAVNTVLFDDGRAIGHNTDWTGFGRNLDRGLPAVGLDHVVQLGAGGAGAAVAYAVLSRGARHYTVVDSDLARATALSESMSRLFPSQTVDAAASADAASVIGGADGLINATPMGMAAHPGMAVAADVLRPDLWVADVVYRPAETELLSAARSLGAPVLSGTGMTVFQAVAAFEIFTGLSADADRMTDHMRELLGREEAVLTA</sequence>
<dbReference type="SUPFAM" id="SSF53223">
    <property type="entry name" value="Aminoacid dehydrogenase-like, N-terminal domain"/>
    <property type="match status" value="1"/>
</dbReference>
<dbReference type="GO" id="GO:0019632">
    <property type="term" value="P:shikimate metabolic process"/>
    <property type="evidence" value="ECO:0007669"/>
    <property type="project" value="TreeGrafter"/>
</dbReference>
<feature type="domain" description="Saccharopine dehydrogenase NADP binding" evidence="9">
    <location>
        <begin position="129"/>
        <end position="202"/>
    </location>
</feature>
<feature type="domain" description="Shikimate dehydrogenase substrate binding N-terminal" evidence="10">
    <location>
        <begin position="9"/>
        <end position="96"/>
    </location>
</feature>
<dbReference type="GO" id="GO:0050661">
    <property type="term" value="F:NADP binding"/>
    <property type="evidence" value="ECO:0007669"/>
    <property type="project" value="TreeGrafter"/>
</dbReference>
<dbReference type="GO" id="GO:0009423">
    <property type="term" value="P:chorismate biosynthetic process"/>
    <property type="evidence" value="ECO:0007669"/>
    <property type="project" value="UniProtKB-UniRule"/>
</dbReference>
<dbReference type="InterPro" id="IPR036291">
    <property type="entry name" value="NAD(P)-bd_dom_sf"/>
</dbReference>
<feature type="binding site" evidence="8">
    <location>
        <begin position="17"/>
        <end position="19"/>
    </location>
    <ligand>
        <name>shikimate</name>
        <dbReference type="ChEBI" id="CHEBI:36208"/>
    </ligand>
</feature>
<dbReference type="InterPro" id="IPR013708">
    <property type="entry name" value="Shikimate_DH-bd_N"/>
</dbReference>
<evidence type="ECO:0000256" key="6">
    <source>
        <dbReference type="ARBA" id="ARBA00052329"/>
    </source>
</evidence>
<dbReference type="RefSeq" id="WP_188544236.1">
    <property type="nucleotide sequence ID" value="NZ_BMCU01000002.1"/>
</dbReference>
<dbReference type="Gene3D" id="3.40.50.720">
    <property type="entry name" value="NAD(P)-binding Rossmann-like Domain"/>
    <property type="match status" value="1"/>
</dbReference>
<comment type="pathway">
    <text evidence="7">Aromatic compound metabolism; 3,4-dihydroxybenzoate biosynthesis; 3-dehydroquinate from D-quinate (NAD(+) route).</text>
</comment>
<evidence type="ECO:0000256" key="3">
    <source>
        <dbReference type="ARBA" id="ARBA00023002"/>
    </source>
</evidence>
<protein>
    <recommendedName>
        <fullName evidence="8">Shikimate dehydrogenase (NADP(+))</fullName>
        <shortName evidence="8">SDH</shortName>
        <ecNumber evidence="8">1.1.1.25</ecNumber>
    </recommendedName>
</protein>